<comment type="caution">
    <text evidence="1">The sequence shown here is derived from an EMBL/GenBank/DDBJ whole genome shotgun (WGS) entry which is preliminary data.</text>
</comment>
<dbReference type="RefSeq" id="WP_229845322.1">
    <property type="nucleotide sequence ID" value="NZ_BMUP01000002.1"/>
</dbReference>
<organism evidence="1 2">
    <name type="scientific">Streptomyces violarus</name>
    <dbReference type="NCBI Taxonomy" id="67380"/>
    <lineage>
        <taxon>Bacteria</taxon>
        <taxon>Bacillati</taxon>
        <taxon>Actinomycetota</taxon>
        <taxon>Actinomycetes</taxon>
        <taxon>Kitasatosporales</taxon>
        <taxon>Streptomycetaceae</taxon>
        <taxon>Streptomyces</taxon>
    </lineage>
</organism>
<keyword evidence="2" id="KW-1185">Reference proteome</keyword>
<reference evidence="1 2" key="1">
    <citation type="submission" date="2020-08" db="EMBL/GenBank/DDBJ databases">
        <title>Genomic Encyclopedia of Type Strains, Phase III (KMG-III): the genomes of soil and plant-associated and newly described type strains.</title>
        <authorList>
            <person name="Whitman W."/>
        </authorList>
    </citation>
    <scope>NUCLEOTIDE SEQUENCE [LARGE SCALE GENOMIC DNA]</scope>
    <source>
        <strain evidence="1 2">CECT 3237</strain>
    </source>
</reference>
<dbReference type="Proteomes" id="UP000572907">
    <property type="component" value="Unassembled WGS sequence"/>
</dbReference>
<name>A0A7W5F3G0_9ACTN</name>
<sequence>MSYDLKAVIARNSLLAAMASTLPSARVVGLQQGLALLPVSDALSDAVTDRAQPRRTDFWSLPSGFDRVLAEWSEAGSIAYVEAEYFGGTGEENVAVWRDGRLVLGPLHLLDGELPPSDGTPVCLALREVGVRAAEEEDEFTTVGLGKHRNTEGWAGKST</sequence>
<proteinExistence type="predicted"/>
<gene>
    <name evidence="1" type="ORF">FHS41_005176</name>
</gene>
<dbReference type="EMBL" id="JACHXE010000005">
    <property type="protein sequence ID" value="MBB3078645.1"/>
    <property type="molecule type" value="Genomic_DNA"/>
</dbReference>
<evidence type="ECO:0000313" key="1">
    <source>
        <dbReference type="EMBL" id="MBB3078645.1"/>
    </source>
</evidence>
<dbReference type="AlphaFoldDB" id="A0A7W5F3G0"/>
<protein>
    <submittedName>
        <fullName evidence="1">Uncharacterized protein</fullName>
    </submittedName>
</protein>
<evidence type="ECO:0000313" key="2">
    <source>
        <dbReference type="Proteomes" id="UP000572907"/>
    </source>
</evidence>
<accession>A0A7W5F3G0</accession>